<dbReference type="SUPFAM" id="SSF51735">
    <property type="entry name" value="NAD(P)-binding Rossmann-fold domains"/>
    <property type="match status" value="1"/>
</dbReference>
<dbReference type="RefSeq" id="WP_170104842.1">
    <property type="nucleotide sequence ID" value="NZ_CP051672.1"/>
</dbReference>
<sequence>MYILVLGGTGAMGNHLINILAEAGHQVYVTTRSDRINTHNITYLKGNAHESLFLERVLSERSYDCIVDFMVYNTPEFAQRHPLLLRSTSQYLFLSSARVYARSADRQITESSSRLLDICDDEEYLRTDDYALTKARQENMLFCAKTQNWTIIRPYITFSEIRLQLGVFEKEDWLYRALHGRPIVFSKDIAPHYTALTYGYDVAKGIAGLVGNPKALGETFHIVTAESHTWGEIAHLYVETLKETMGIVPELVMVDRCFFLNDDRAKFSVKYSRLFDYHYDNSKILRFVPDLKFKPTMEGLRDCLKIFMTQPSFRKIYTWSQANLDRDIGGYTPLSEWKTSHDKATYLFYRYMPYSVVNWVKEQRRKI</sequence>
<dbReference type="Gene3D" id="3.40.50.720">
    <property type="entry name" value="NAD(P)-binding Rossmann-like Domain"/>
    <property type="match status" value="1"/>
</dbReference>
<dbReference type="Proteomes" id="UP000501982">
    <property type="component" value="Chromosome"/>
</dbReference>
<dbReference type="InterPro" id="IPR036291">
    <property type="entry name" value="NAD(P)-bd_dom_sf"/>
</dbReference>
<dbReference type="InterPro" id="IPR029903">
    <property type="entry name" value="RmlD-like-bd"/>
</dbReference>
<gene>
    <name evidence="2" type="ORF">HHO38_00240</name>
</gene>
<name>A0A7L5ECJ6_PARDI</name>
<reference evidence="2 3" key="1">
    <citation type="submission" date="2020-04" db="EMBL/GenBank/DDBJ databases">
        <title>Complete Genomes and Methylome analysis of CBBP consortium that reverse antibiotic-induced susceptibility to vancomycin-resistant Enterococcus faecium infection.</title>
        <authorList>
            <person name="Fomenkov A."/>
            <person name="Zhang Z."/>
            <person name="Pamer E."/>
            <person name="Roberts R.J."/>
        </authorList>
    </citation>
    <scope>NUCLEOTIDE SEQUENCE [LARGE SCALE GENOMIC DNA]</scope>
    <source>
        <strain evidence="3">CBBP</strain>
    </source>
</reference>
<accession>A0A7L5ECJ6</accession>
<dbReference type="AlphaFoldDB" id="A0A7L5ECJ6"/>
<evidence type="ECO:0000313" key="2">
    <source>
        <dbReference type="EMBL" id="QJE26859.1"/>
    </source>
</evidence>
<dbReference type="PANTHER" id="PTHR43000">
    <property type="entry name" value="DTDP-D-GLUCOSE 4,6-DEHYDRATASE-RELATED"/>
    <property type="match status" value="1"/>
</dbReference>
<dbReference type="Pfam" id="PF04321">
    <property type="entry name" value="RmlD_sub_bind"/>
    <property type="match status" value="1"/>
</dbReference>
<proteinExistence type="predicted"/>
<protein>
    <submittedName>
        <fullName evidence="2">NAD-dependent epimerase/dehydratase family protein</fullName>
    </submittedName>
</protein>
<organism evidence="2 3">
    <name type="scientific">Parabacteroides distasonis</name>
    <dbReference type="NCBI Taxonomy" id="823"/>
    <lineage>
        <taxon>Bacteria</taxon>
        <taxon>Pseudomonadati</taxon>
        <taxon>Bacteroidota</taxon>
        <taxon>Bacteroidia</taxon>
        <taxon>Bacteroidales</taxon>
        <taxon>Tannerellaceae</taxon>
        <taxon>Parabacteroides</taxon>
    </lineage>
</organism>
<dbReference type="EMBL" id="CP051672">
    <property type="protein sequence ID" value="QJE26859.1"/>
    <property type="molecule type" value="Genomic_DNA"/>
</dbReference>
<evidence type="ECO:0000259" key="1">
    <source>
        <dbReference type="Pfam" id="PF04321"/>
    </source>
</evidence>
<evidence type="ECO:0000313" key="3">
    <source>
        <dbReference type="Proteomes" id="UP000501982"/>
    </source>
</evidence>
<feature type="domain" description="RmlD-like substrate binding" evidence="1">
    <location>
        <begin position="1"/>
        <end position="243"/>
    </location>
</feature>